<proteinExistence type="predicted"/>
<organism evidence="1 2">
    <name type="scientific">Ornithinimicrobium avium</name>
    <dbReference type="NCBI Taxonomy" id="2283195"/>
    <lineage>
        <taxon>Bacteria</taxon>
        <taxon>Bacillati</taxon>
        <taxon>Actinomycetota</taxon>
        <taxon>Actinomycetes</taxon>
        <taxon>Micrococcales</taxon>
        <taxon>Ornithinimicrobiaceae</taxon>
        <taxon>Ornithinimicrobium</taxon>
    </lineage>
</organism>
<evidence type="ECO:0000313" key="1">
    <source>
        <dbReference type="EMBL" id="AXH95208.1"/>
    </source>
</evidence>
<dbReference type="OrthoDB" id="4871073at2"/>
<reference evidence="1 2" key="1">
    <citation type="submission" date="2018-07" db="EMBL/GenBank/DDBJ databases">
        <title>Complete genome sequencing of Ornithinimicrobium sp. AMA3305.</title>
        <authorList>
            <person name="Bae J.-W."/>
        </authorList>
    </citation>
    <scope>NUCLEOTIDE SEQUENCE [LARGE SCALE GENOMIC DNA]</scope>
    <source>
        <strain evidence="1 2">AMA3305</strain>
    </source>
</reference>
<dbReference type="EMBL" id="CP031229">
    <property type="protein sequence ID" value="AXH95208.1"/>
    <property type="molecule type" value="Genomic_DNA"/>
</dbReference>
<name>A0A345NJK0_9MICO</name>
<dbReference type="Proteomes" id="UP000253790">
    <property type="component" value="Chromosome"/>
</dbReference>
<sequence length="139" mass="15364">MRAYYQEFAECLTGQGLPSQLLETGDGIFVDTGDSDSDRESYAFARTTCEQQVGQFPDPPPPPTDEELRWLYAENVQVAACLRDHGFAVVEAPSEEVFVETYRASLSGGPAPWHPYPADISGEAERACPQVDLVERYQG</sequence>
<protein>
    <submittedName>
        <fullName evidence="1">Uncharacterized protein</fullName>
    </submittedName>
</protein>
<keyword evidence="2" id="KW-1185">Reference proteome</keyword>
<dbReference type="AlphaFoldDB" id="A0A345NJK0"/>
<evidence type="ECO:0000313" key="2">
    <source>
        <dbReference type="Proteomes" id="UP000253790"/>
    </source>
</evidence>
<dbReference type="KEGG" id="orn:DV701_02780"/>
<gene>
    <name evidence="1" type="ORF">DV701_02780</name>
</gene>
<accession>A0A345NJK0</accession>